<feature type="region of interest" description="Disordered" evidence="1">
    <location>
        <begin position="1"/>
        <end position="40"/>
    </location>
</feature>
<dbReference type="PANTHER" id="PTHR31683:SF113">
    <property type="entry name" value="PECTATE LYASE"/>
    <property type="match status" value="1"/>
</dbReference>
<dbReference type="OrthoDB" id="1637350at2759"/>
<gene>
    <name evidence="3" type="ORF">POTOM_023897</name>
</gene>
<accession>A0A8X7ZP27</accession>
<feature type="domain" description="Pectate lyase" evidence="2">
    <location>
        <begin position="168"/>
        <end position="366"/>
    </location>
</feature>
<reference evidence="3" key="1">
    <citation type="journal article" date="2020" name="bioRxiv">
        <title>Hybrid origin of Populus tomentosa Carr. identified through genome sequencing and phylogenomic analysis.</title>
        <authorList>
            <person name="An X."/>
            <person name="Gao K."/>
            <person name="Chen Z."/>
            <person name="Li J."/>
            <person name="Yang X."/>
            <person name="Yang X."/>
            <person name="Zhou J."/>
            <person name="Guo T."/>
            <person name="Zhao T."/>
            <person name="Huang S."/>
            <person name="Miao D."/>
            <person name="Khan W.U."/>
            <person name="Rao P."/>
            <person name="Ye M."/>
            <person name="Lei B."/>
            <person name="Liao W."/>
            <person name="Wang J."/>
            <person name="Ji L."/>
            <person name="Li Y."/>
            <person name="Guo B."/>
            <person name="Mustafa N.S."/>
            <person name="Li S."/>
            <person name="Yun Q."/>
            <person name="Keller S.R."/>
            <person name="Mao J."/>
            <person name="Zhang R."/>
            <person name="Strauss S.H."/>
        </authorList>
    </citation>
    <scope>NUCLEOTIDE SEQUENCE</scope>
    <source>
        <strain evidence="3">GM15</strain>
        <tissue evidence="3">Leaf</tissue>
    </source>
</reference>
<dbReference type="EMBL" id="JAAWWB010000011">
    <property type="protein sequence ID" value="KAG6772485.1"/>
    <property type="molecule type" value="Genomic_DNA"/>
</dbReference>
<dbReference type="AlphaFoldDB" id="A0A8X7ZP27"/>
<dbReference type="Proteomes" id="UP000886885">
    <property type="component" value="Chromosome 6A"/>
</dbReference>
<dbReference type="Pfam" id="PF00544">
    <property type="entry name" value="Pectate_lyase_4"/>
    <property type="match status" value="1"/>
</dbReference>
<name>A0A8X7ZP27_POPTO</name>
<evidence type="ECO:0000313" key="3">
    <source>
        <dbReference type="EMBL" id="KAG6772485.1"/>
    </source>
</evidence>
<protein>
    <recommendedName>
        <fullName evidence="2">Pectate lyase domain-containing protein</fullName>
    </recommendedName>
</protein>
<sequence>MGNSHAHGDHRKFRNNGNVPSPDKTASAPSPSQPVPPSIYQPEHILIPNSSIHASYMATSLPYSHVDSALRALAAQAEGFGRCAIGGLHGPIYYVTTLLGKFGLFIVVVNYSVDDGLNSLGTDFVVCRNADHGYLGLGIHDMFNVLDVNRDYGCDLQFLLVADTDDGPGSLRDGCRKKEPLWIVFEVSGTIQLGSYLNVSSYKTIDGRGQRIKLTGKGLRLKECEHVIICNLEFEGGRGPDVDGIQIKPNSKHIWIDRCSLRDYDDGLIDINRESTDITVSRCHFAQHDKTMLIGADPTHVGDRCIRVTIHHCFFDGTRQRHPRVRFGKVHLYNNYIRNWGIYAVCASVESQIYSQCNIYEAGQKKIAFKYLSEKAADKEEASSGCIRSEGDLFVIGAQAGLMTEDGEFCMFHPSEYYPTWTAEPPTDSLKQVLQHCTGWQCVPRPADHPLAAQ</sequence>
<dbReference type="SMART" id="SM00656">
    <property type="entry name" value="Amb_all"/>
    <property type="match status" value="1"/>
</dbReference>
<proteinExistence type="predicted"/>
<dbReference type="InterPro" id="IPR002022">
    <property type="entry name" value="Pec_lyase"/>
</dbReference>
<comment type="caution">
    <text evidence="3">The sequence shown here is derived from an EMBL/GenBank/DDBJ whole genome shotgun (WGS) entry which is preliminary data.</text>
</comment>
<dbReference type="InterPro" id="IPR045032">
    <property type="entry name" value="PEL"/>
</dbReference>
<evidence type="ECO:0000259" key="2">
    <source>
        <dbReference type="SMART" id="SM00656"/>
    </source>
</evidence>
<dbReference type="GO" id="GO:0030570">
    <property type="term" value="F:pectate lyase activity"/>
    <property type="evidence" value="ECO:0007669"/>
    <property type="project" value="InterPro"/>
</dbReference>
<organism evidence="3 4">
    <name type="scientific">Populus tomentosa</name>
    <name type="common">Chinese white poplar</name>
    <dbReference type="NCBI Taxonomy" id="118781"/>
    <lineage>
        <taxon>Eukaryota</taxon>
        <taxon>Viridiplantae</taxon>
        <taxon>Streptophyta</taxon>
        <taxon>Embryophyta</taxon>
        <taxon>Tracheophyta</taxon>
        <taxon>Spermatophyta</taxon>
        <taxon>Magnoliopsida</taxon>
        <taxon>eudicotyledons</taxon>
        <taxon>Gunneridae</taxon>
        <taxon>Pentapetalae</taxon>
        <taxon>rosids</taxon>
        <taxon>fabids</taxon>
        <taxon>Malpighiales</taxon>
        <taxon>Salicaceae</taxon>
        <taxon>Saliceae</taxon>
        <taxon>Populus</taxon>
    </lineage>
</organism>
<evidence type="ECO:0000313" key="4">
    <source>
        <dbReference type="Proteomes" id="UP000886885"/>
    </source>
</evidence>
<evidence type="ECO:0000256" key="1">
    <source>
        <dbReference type="SAM" id="MobiDB-lite"/>
    </source>
</evidence>
<dbReference type="PANTHER" id="PTHR31683">
    <property type="entry name" value="PECTATE LYASE 18-RELATED"/>
    <property type="match status" value="1"/>
</dbReference>
<keyword evidence="4" id="KW-1185">Reference proteome</keyword>